<evidence type="ECO:0000313" key="7">
    <source>
        <dbReference type="Proteomes" id="UP000546213"/>
    </source>
</evidence>
<dbReference type="InterPro" id="IPR036770">
    <property type="entry name" value="Ankyrin_rpt-contain_sf"/>
</dbReference>
<dbReference type="PROSITE" id="PS50297">
    <property type="entry name" value="ANK_REP_REGION"/>
    <property type="match status" value="1"/>
</dbReference>
<feature type="region of interest" description="Disordered" evidence="4">
    <location>
        <begin position="271"/>
        <end position="299"/>
    </location>
</feature>
<dbReference type="GO" id="GO:0006508">
    <property type="term" value="P:proteolysis"/>
    <property type="evidence" value="ECO:0007669"/>
    <property type="project" value="UniProtKB-KW"/>
</dbReference>
<gene>
    <name evidence="6" type="ORF">FPCIR_14243</name>
</gene>
<dbReference type="PANTHER" id="PTHR24322">
    <property type="entry name" value="PKSB"/>
    <property type="match status" value="1"/>
</dbReference>
<dbReference type="SUPFAM" id="SSF51735">
    <property type="entry name" value="NAD(P)-binding Rossmann-fold domains"/>
    <property type="match status" value="1"/>
</dbReference>
<dbReference type="PRINTS" id="PR00081">
    <property type="entry name" value="GDHRDH"/>
</dbReference>
<keyword evidence="6" id="KW-0645">Protease</keyword>
<dbReference type="Pfam" id="PF00023">
    <property type="entry name" value="Ank"/>
    <property type="match status" value="1"/>
</dbReference>
<dbReference type="Pfam" id="PF00106">
    <property type="entry name" value="adh_short"/>
    <property type="match status" value="1"/>
</dbReference>
<dbReference type="PROSITE" id="PS50088">
    <property type="entry name" value="ANK_REPEAT"/>
    <property type="match status" value="1"/>
</dbReference>
<name>A0A8H5KG53_9HYPO</name>
<feature type="compositionally biased region" description="Low complexity" evidence="4">
    <location>
        <begin position="328"/>
        <end position="344"/>
    </location>
</feature>
<dbReference type="Gene3D" id="1.25.40.20">
    <property type="entry name" value="Ankyrin repeat-containing domain"/>
    <property type="match status" value="1"/>
</dbReference>
<accession>A0A8H5KG53</accession>
<organism evidence="6 7">
    <name type="scientific">Fusarium pseudocircinatum</name>
    <dbReference type="NCBI Taxonomy" id="56676"/>
    <lineage>
        <taxon>Eukaryota</taxon>
        <taxon>Fungi</taxon>
        <taxon>Dikarya</taxon>
        <taxon>Ascomycota</taxon>
        <taxon>Pezizomycotina</taxon>
        <taxon>Sordariomycetes</taxon>
        <taxon>Hypocreomycetidae</taxon>
        <taxon>Hypocreales</taxon>
        <taxon>Nectriaceae</taxon>
        <taxon>Fusarium</taxon>
        <taxon>Fusarium fujikuroi species complex</taxon>
    </lineage>
</organism>
<feature type="repeat" description="ANK" evidence="3">
    <location>
        <begin position="211"/>
        <end position="240"/>
    </location>
</feature>
<dbReference type="InterPro" id="IPR000209">
    <property type="entry name" value="Peptidase_S8/S53_dom"/>
</dbReference>
<feature type="compositionally biased region" description="Acidic residues" evidence="4">
    <location>
        <begin position="39"/>
        <end position="49"/>
    </location>
</feature>
<dbReference type="SUPFAM" id="SSF52743">
    <property type="entry name" value="Subtilisin-like"/>
    <property type="match status" value="1"/>
</dbReference>
<evidence type="ECO:0000256" key="1">
    <source>
        <dbReference type="ARBA" id="ARBA00006484"/>
    </source>
</evidence>
<evidence type="ECO:0000256" key="3">
    <source>
        <dbReference type="PROSITE-ProRule" id="PRU00023"/>
    </source>
</evidence>
<feature type="compositionally biased region" description="Low complexity" evidence="4">
    <location>
        <begin position="25"/>
        <end position="38"/>
    </location>
</feature>
<keyword evidence="3" id="KW-0040">ANK repeat</keyword>
<dbReference type="EMBL" id="JAAOAS010000743">
    <property type="protein sequence ID" value="KAF5572552.1"/>
    <property type="molecule type" value="Genomic_DNA"/>
</dbReference>
<dbReference type="GO" id="GO:0004252">
    <property type="term" value="F:serine-type endopeptidase activity"/>
    <property type="evidence" value="ECO:0007669"/>
    <property type="project" value="InterPro"/>
</dbReference>
<dbReference type="GO" id="GO:0016616">
    <property type="term" value="F:oxidoreductase activity, acting on the CH-OH group of donors, NAD or NADP as acceptor"/>
    <property type="evidence" value="ECO:0007669"/>
    <property type="project" value="TreeGrafter"/>
</dbReference>
<proteinExistence type="inferred from homology"/>
<feature type="region of interest" description="Disordered" evidence="4">
    <location>
        <begin position="1"/>
        <end position="51"/>
    </location>
</feature>
<dbReference type="SMART" id="SM00248">
    <property type="entry name" value="ANK"/>
    <property type="match status" value="4"/>
</dbReference>
<evidence type="ECO:0000256" key="4">
    <source>
        <dbReference type="SAM" id="MobiDB-lite"/>
    </source>
</evidence>
<keyword evidence="7" id="KW-1185">Reference proteome</keyword>
<dbReference type="PANTHER" id="PTHR24322:SF736">
    <property type="entry name" value="RETINOL DEHYDROGENASE 10"/>
    <property type="match status" value="1"/>
</dbReference>
<comment type="similarity">
    <text evidence="1">Belongs to the short-chain dehydrogenases/reductases (SDR) family.</text>
</comment>
<evidence type="ECO:0000313" key="6">
    <source>
        <dbReference type="EMBL" id="KAF5572552.1"/>
    </source>
</evidence>
<evidence type="ECO:0000256" key="2">
    <source>
        <dbReference type="ARBA" id="ARBA00023002"/>
    </source>
</evidence>
<dbReference type="SUPFAM" id="SSF48403">
    <property type="entry name" value="Ankyrin repeat"/>
    <property type="match status" value="1"/>
</dbReference>
<dbReference type="Proteomes" id="UP000546213">
    <property type="component" value="Unassembled WGS sequence"/>
</dbReference>
<feature type="compositionally biased region" description="Basic and acidic residues" evidence="4">
    <location>
        <begin position="11"/>
        <end position="20"/>
    </location>
</feature>
<protein>
    <submittedName>
        <fullName evidence="6">Intracellular serine protease</fullName>
    </submittedName>
</protein>
<keyword evidence="6" id="KW-0378">Hydrolase</keyword>
<comment type="caution">
    <text evidence="6">The sequence shown here is derived from an EMBL/GenBank/DDBJ whole genome shotgun (WGS) entry which is preliminary data.</text>
</comment>
<dbReference type="InterPro" id="IPR002110">
    <property type="entry name" value="Ankyrin_rpt"/>
</dbReference>
<dbReference type="InterPro" id="IPR036291">
    <property type="entry name" value="NAD(P)-bd_dom_sf"/>
</dbReference>
<feature type="compositionally biased region" description="Polar residues" evidence="4">
    <location>
        <begin position="1"/>
        <end position="10"/>
    </location>
</feature>
<feature type="domain" description="Peptidase S8/S53" evidence="5">
    <location>
        <begin position="678"/>
        <end position="811"/>
    </location>
</feature>
<dbReference type="CDD" id="cd05233">
    <property type="entry name" value="SDR_c"/>
    <property type="match status" value="1"/>
</dbReference>
<dbReference type="Gene3D" id="3.40.50.720">
    <property type="entry name" value="NAD(P)-binding Rossmann-like Domain"/>
    <property type="match status" value="1"/>
</dbReference>
<feature type="region of interest" description="Disordered" evidence="4">
    <location>
        <begin position="325"/>
        <end position="344"/>
    </location>
</feature>
<reference evidence="6 7" key="1">
    <citation type="submission" date="2020-05" db="EMBL/GenBank/DDBJ databases">
        <title>Identification and distribution of gene clusters putatively required for synthesis of sphingolipid metabolism inhibitors in phylogenetically diverse species of the filamentous fungus Fusarium.</title>
        <authorList>
            <person name="Kim H.-S."/>
            <person name="Busman M."/>
            <person name="Brown D.W."/>
            <person name="Divon H."/>
            <person name="Uhlig S."/>
            <person name="Proctor R.H."/>
        </authorList>
    </citation>
    <scope>NUCLEOTIDE SEQUENCE [LARGE SCALE GENOMIC DNA]</scope>
    <source>
        <strain evidence="6 7">NRRL 36939</strain>
    </source>
</reference>
<feature type="compositionally biased region" description="Basic and acidic residues" evidence="4">
    <location>
        <begin position="271"/>
        <end position="286"/>
    </location>
</feature>
<dbReference type="OrthoDB" id="5840532at2759"/>
<dbReference type="Gene3D" id="3.40.50.200">
    <property type="entry name" value="Peptidase S8/S53 domain"/>
    <property type="match status" value="1"/>
</dbReference>
<dbReference type="Pfam" id="PF00082">
    <property type="entry name" value="Peptidase_S8"/>
    <property type="match status" value="1"/>
</dbReference>
<keyword evidence="2" id="KW-0560">Oxidoreductase</keyword>
<dbReference type="InterPro" id="IPR036852">
    <property type="entry name" value="Peptidase_S8/S53_dom_sf"/>
</dbReference>
<evidence type="ECO:0000259" key="5">
    <source>
        <dbReference type="Pfam" id="PF00082"/>
    </source>
</evidence>
<dbReference type="AlphaFoldDB" id="A0A8H5KG53"/>
<sequence length="1209" mass="133528">MSTAIQYYKSNDSEPEHGLEEVEADAASRAADASSEGSGSDDEDGDDEGEKVLVKDMLAQVLKEIRSGELDLTDTKKLAAFTAHRGPDLARQTGDKDQPTALHIMAKEDKKSLPDLDEKMEPLIKFLCQQKNYLEIKDRSGHTSLFLAIEQRKKALVQWMCDAHPDISNIIAIAGSKGMNCLHIGINKRIKFLDLLINKAPPEAFAAKDDHGNTPLHLAVEYENCKREQLEYVKMMLEKGDKAIFNSTNGDFNKANMSPYLCHKESVAKGRKKAVETAEKPGKEPEPVPNRGVTPSMPRLLAPDGPMRPEMRDSIQVDHRTKYGGSVSTQASAPIASPAPSVSADIKTKAAVEPVAIKSKKSKKSGSRSDPVDETIVKGVERLLKLHYLRSRDCTDAMEILYGKDTPSDKELSFDLSGMMHPAESLTQRGLTNLLRNIKFEDTLQYVWIPRITVEEPQQSKTRTSMRKQVKPVPDGAGRSDLVHIFDQLRNKGVETVLRVFVQDSDPDSPSHSDEAIEKALQGMGVEVWDWNKTDLCTEVIANASPKAREVHLYWSGNNAVLRGWSEPGGLAKLSELGLVTLHIQQGLESSTRTEQNVNEFQARMQKLCPNIEVELEWPNMHRRQTDKTAIQAEEVPEHTTKHEWIQCMTDFRRLIFEAEANYPMAPETKISDMIEPIQIAIIDDGVDMKDLEYHFTGGRSFCVRSQHRGLLDPFYMSRTGHGTIMAKNIHLMCPHASLFILRLEDTPSEDGTKLNITARSAAKAIRAAIAQKVQIISMSWTIDPPKDDRERQDLENAVVEAANANILKVWEMFGKCVEQKDQKPQTEWLQLAVGEYAPDEDDVKVLFEESVKMFGPVSEALPWAAKVADAQPDESSPVDRKSITGGFDKLAAYIEEWAEKHKQDTKTELANESPAKFASVADAVERIVYYLTIITATKQILILRTLRASDCSHHTRMDYYAGKIVVVTGAAHGIGSAVATEYAKAGARVVLADIDEEPQRSLAETLHRDGLDARAYYCDVGDDDSVRGFATAVQSDVGVPDIVHNNAVLVRSGSILDLDMASLQLQMNVNICGYIRVAKSFIPDMIKRGSGHIVNTASPNGTFPVAIVAQNLLAYCLCKAAAISMSQSMAASLASHGINVSVVFPDVTYTETVQSLSGSSSEAFHKGFGAFLKEHGQSAEVVGKNIVDGVRSREFFVNTCPGFEDALS</sequence>
<dbReference type="InterPro" id="IPR002347">
    <property type="entry name" value="SDR_fam"/>
</dbReference>